<dbReference type="EMBL" id="CADEAL010003970">
    <property type="protein sequence ID" value="CAB1448221.1"/>
    <property type="molecule type" value="Genomic_DNA"/>
</dbReference>
<dbReference type="Proteomes" id="UP001153269">
    <property type="component" value="Unassembled WGS sequence"/>
</dbReference>
<feature type="compositionally biased region" description="Pro residues" evidence="1">
    <location>
        <begin position="183"/>
        <end position="195"/>
    </location>
</feature>
<comment type="caution">
    <text evidence="2">The sequence shown here is derived from an EMBL/GenBank/DDBJ whole genome shotgun (WGS) entry which is preliminary data.</text>
</comment>
<protein>
    <submittedName>
        <fullName evidence="2">Uncharacterized protein</fullName>
    </submittedName>
</protein>
<evidence type="ECO:0000313" key="3">
    <source>
        <dbReference type="Proteomes" id="UP001153269"/>
    </source>
</evidence>
<evidence type="ECO:0000313" key="2">
    <source>
        <dbReference type="EMBL" id="CAB1448221.1"/>
    </source>
</evidence>
<organism evidence="2 3">
    <name type="scientific">Pleuronectes platessa</name>
    <name type="common">European plaice</name>
    <dbReference type="NCBI Taxonomy" id="8262"/>
    <lineage>
        <taxon>Eukaryota</taxon>
        <taxon>Metazoa</taxon>
        <taxon>Chordata</taxon>
        <taxon>Craniata</taxon>
        <taxon>Vertebrata</taxon>
        <taxon>Euteleostomi</taxon>
        <taxon>Actinopterygii</taxon>
        <taxon>Neopterygii</taxon>
        <taxon>Teleostei</taxon>
        <taxon>Neoteleostei</taxon>
        <taxon>Acanthomorphata</taxon>
        <taxon>Carangaria</taxon>
        <taxon>Pleuronectiformes</taxon>
        <taxon>Pleuronectoidei</taxon>
        <taxon>Pleuronectidae</taxon>
        <taxon>Pleuronectes</taxon>
    </lineage>
</organism>
<keyword evidence="3" id="KW-1185">Reference proteome</keyword>
<feature type="compositionally biased region" description="Basic and acidic residues" evidence="1">
    <location>
        <begin position="201"/>
        <end position="222"/>
    </location>
</feature>
<evidence type="ECO:0000256" key="1">
    <source>
        <dbReference type="SAM" id="MobiDB-lite"/>
    </source>
</evidence>
<gene>
    <name evidence="2" type="ORF">PLEPLA_LOCUS35878</name>
</gene>
<proteinExistence type="predicted"/>
<feature type="region of interest" description="Disordered" evidence="1">
    <location>
        <begin position="1"/>
        <end position="31"/>
    </location>
</feature>
<accession>A0A9N7VC95</accession>
<sequence>MCGRQKQFVEKSRGTWGGKGRNKTGANQDFTFNLSSSGTSRAAGTHVPVNEWYRVVDTSETAPGTRGKLRDVFADFRGESSSSYTRLSPPPITSACLGESGASDNRVVGGGRGGVGGAIGNKNTQEMKASAPPRACARRPSLSYRICCTENLLTRGRAQGEGSRKVSGQGIDLRKAKRQDYPPTNPPAPTPPPHPSSSQTRDAREREREREGCVVEEKSTHDASHAMAAASLKLRTFLSPPALKPGFDVSHAPPFGHRGKHMPVSPLSRSITSHKSEDGTHRLLLFLRGDGDGFFSPARLAELAARVFSKHRGADE</sequence>
<reference evidence="2" key="1">
    <citation type="submission" date="2020-03" db="EMBL/GenBank/DDBJ databases">
        <authorList>
            <person name="Weist P."/>
        </authorList>
    </citation>
    <scope>NUCLEOTIDE SEQUENCE</scope>
</reference>
<name>A0A9N7VC95_PLEPL</name>
<feature type="region of interest" description="Disordered" evidence="1">
    <location>
        <begin position="157"/>
        <end position="222"/>
    </location>
</feature>
<dbReference type="AlphaFoldDB" id="A0A9N7VC95"/>